<organism evidence="6">
    <name type="scientific">Vibrio tasmaniensis</name>
    <dbReference type="NCBI Taxonomy" id="212663"/>
    <lineage>
        <taxon>Bacteria</taxon>
        <taxon>Pseudomonadati</taxon>
        <taxon>Pseudomonadota</taxon>
        <taxon>Gammaproteobacteria</taxon>
        <taxon>Vibrionales</taxon>
        <taxon>Vibrionaceae</taxon>
        <taxon>Vibrio</taxon>
    </lineage>
</organism>
<dbReference type="AlphaFoldDB" id="A0A0H4A297"/>
<keyword evidence="2" id="KW-0229">DNA integration</keyword>
<name>A0A0H4A297_9VIBR</name>
<dbReference type="InterPro" id="IPR013762">
    <property type="entry name" value="Integrase-like_cat_sf"/>
</dbReference>
<dbReference type="Pfam" id="PF14659">
    <property type="entry name" value="Phage_int_SAM_3"/>
    <property type="match status" value="1"/>
</dbReference>
<dbReference type="Gene3D" id="3.30.160.390">
    <property type="entry name" value="Integrase, DNA-binding domain"/>
    <property type="match status" value="1"/>
</dbReference>
<dbReference type="InterPro" id="IPR002104">
    <property type="entry name" value="Integrase_catalytic"/>
</dbReference>
<dbReference type="GO" id="GO:0015074">
    <property type="term" value="P:DNA integration"/>
    <property type="evidence" value="ECO:0007669"/>
    <property type="project" value="UniProtKB-KW"/>
</dbReference>
<feature type="domain" description="Tyr recombinase" evidence="5">
    <location>
        <begin position="194"/>
        <end position="365"/>
    </location>
</feature>
<dbReference type="PROSITE" id="PS51898">
    <property type="entry name" value="TYR_RECOMBINASE"/>
    <property type="match status" value="1"/>
</dbReference>
<evidence type="ECO:0000256" key="3">
    <source>
        <dbReference type="ARBA" id="ARBA00023125"/>
    </source>
</evidence>
<dbReference type="Gene3D" id="1.10.150.130">
    <property type="match status" value="1"/>
</dbReference>
<dbReference type="CDD" id="cd00796">
    <property type="entry name" value="INT_Rci_Hp1_C"/>
    <property type="match status" value="1"/>
</dbReference>
<proteinExistence type="inferred from homology"/>
<dbReference type="SUPFAM" id="SSF56349">
    <property type="entry name" value="DNA breaking-rejoining enzymes"/>
    <property type="match status" value="1"/>
</dbReference>
<evidence type="ECO:0000256" key="1">
    <source>
        <dbReference type="ARBA" id="ARBA00008857"/>
    </source>
</evidence>
<evidence type="ECO:0000256" key="4">
    <source>
        <dbReference type="ARBA" id="ARBA00023172"/>
    </source>
</evidence>
<dbReference type="InterPro" id="IPR011010">
    <property type="entry name" value="DNA_brk_join_enz"/>
</dbReference>
<evidence type="ECO:0000313" key="6">
    <source>
        <dbReference type="EMBL" id="AKN39906.1"/>
    </source>
</evidence>
<dbReference type="InterPro" id="IPR050808">
    <property type="entry name" value="Phage_Integrase"/>
</dbReference>
<dbReference type="PANTHER" id="PTHR30629:SF2">
    <property type="entry name" value="PROPHAGE INTEGRASE INTS-RELATED"/>
    <property type="match status" value="1"/>
</dbReference>
<dbReference type="EMBL" id="KP795670">
    <property type="protein sequence ID" value="AKN39906.1"/>
    <property type="molecule type" value="Genomic_DNA"/>
</dbReference>
<dbReference type="GO" id="GO:0003677">
    <property type="term" value="F:DNA binding"/>
    <property type="evidence" value="ECO:0007669"/>
    <property type="project" value="UniProtKB-KW"/>
</dbReference>
<keyword evidence="4" id="KW-0233">DNA recombination</keyword>
<evidence type="ECO:0000259" key="5">
    <source>
        <dbReference type="PROSITE" id="PS51898"/>
    </source>
</evidence>
<dbReference type="InterPro" id="IPR038488">
    <property type="entry name" value="Integrase_DNA-bd_sf"/>
</dbReference>
<protein>
    <submittedName>
        <fullName evidence="6">Integrase</fullName>
    </submittedName>
</protein>
<sequence length="377" mass="44072">MMKKILLTQRFVERILSNHLVQEFYDTKVPELYLRVYPSGGKRFYIRFQHEGLRVHRKLGKATDLSLREVRKQVVNEVHQTRYLADIKELPPITIRVFAEEFFKRYPRHWKPRTTVKNKSAFRLHIAPILGDKQVHSIERRDIEGWFAQLNHVKGSANQALVLMSVMMQQCEAWGYRHRNTNPCRHFKRYKAGEVERYLSPEELRSLWHVLETLEADNPILVMIIRLLIYTGCRSSEVRTLQWKDYRGGHWHLSDSKTGAKTVYLCSPVRAYLKEWRTESDYIFPARCHTKPISEVALSSFWRKVRRLAELAGVRLHDLRHTYASIAIQSNINLTVLSRLLGHADVETTLKYAHLSSLDACKAASHISATLAKGMRS</sequence>
<dbReference type="GO" id="GO:0006310">
    <property type="term" value="P:DNA recombination"/>
    <property type="evidence" value="ECO:0007669"/>
    <property type="project" value="UniProtKB-KW"/>
</dbReference>
<accession>A0A0H4A297</accession>
<dbReference type="Pfam" id="PF00589">
    <property type="entry name" value="Phage_integrase"/>
    <property type="match status" value="1"/>
</dbReference>
<dbReference type="PANTHER" id="PTHR30629">
    <property type="entry name" value="PROPHAGE INTEGRASE"/>
    <property type="match status" value="1"/>
</dbReference>
<dbReference type="InterPro" id="IPR004107">
    <property type="entry name" value="Integrase_SAM-like_N"/>
</dbReference>
<keyword evidence="3" id="KW-0238">DNA-binding</keyword>
<dbReference type="Gene3D" id="1.10.443.10">
    <property type="entry name" value="Intergrase catalytic core"/>
    <property type="match status" value="1"/>
</dbReference>
<dbReference type="RefSeq" id="WP_235447580.1">
    <property type="nucleotide sequence ID" value="NZ_MDBG01000047.1"/>
</dbReference>
<comment type="similarity">
    <text evidence="1">Belongs to the 'phage' integrase family.</text>
</comment>
<dbReference type="InterPro" id="IPR010998">
    <property type="entry name" value="Integrase_recombinase_N"/>
</dbReference>
<evidence type="ECO:0000256" key="2">
    <source>
        <dbReference type="ARBA" id="ARBA00022908"/>
    </source>
</evidence>
<reference evidence="6" key="1">
    <citation type="journal article" date="2015" name="MBio">
        <title>Eco-Evolutionary Dynamics of Episomes among Ecologically Cohesive Bacterial Populations.</title>
        <authorList>
            <person name="Xue H."/>
            <person name="Cordero O.X."/>
            <person name="Camas F.M."/>
            <person name="Trimble W."/>
            <person name="Meyer F."/>
            <person name="Guglielmini J."/>
            <person name="Rocha E.P."/>
            <person name="Polz M.F."/>
        </authorList>
    </citation>
    <scope>NUCLEOTIDE SEQUENCE</scope>
    <source>
        <strain evidence="6">FF_59</strain>
    </source>
</reference>